<evidence type="ECO:0000256" key="1">
    <source>
        <dbReference type="ARBA" id="ARBA00022679"/>
    </source>
</evidence>
<keyword evidence="1" id="KW-0808">Transferase</keyword>
<dbReference type="CDD" id="cd03809">
    <property type="entry name" value="GT4_MtfB-like"/>
    <property type="match status" value="1"/>
</dbReference>
<dbReference type="InterPro" id="IPR001296">
    <property type="entry name" value="Glyco_trans_1"/>
</dbReference>
<keyword evidence="4" id="KW-1185">Reference proteome</keyword>
<organism evidence="3 4">
    <name type="scientific">Parasaccharibacter apium</name>
    <dbReference type="NCBI Taxonomy" id="1510841"/>
    <lineage>
        <taxon>Bacteria</taxon>
        <taxon>Pseudomonadati</taxon>
        <taxon>Pseudomonadota</taxon>
        <taxon>Alphaproteobacteria</taxon>
        <taxon>Acetobacterales</taxon>
        <taxon>Acetobacteraceae</taxon>
        <taxon>Parasaccharibacter</taxon>
    </lineage>
</organism>
<dbReference type="PANTHER" id="PTHR46401">
    <property type="entry name" value="GLYCOSYLTRANSFERASE WBBK-RELATED"/>
    <property type="match status" value="1"/>
</dbReference>
<evidence type="ECO:0000259" key="2">
    <source>
        <dbReference type="Pfam" id="PF00534"/>
    </source>
</evidence>
<dbReference type="EMBL" id="LMYI01000005">
    <property type="protein sequence ID" value="POS63677.1"/>
    <property type="molecule type" value="Genomic_DNA"/>
</dbReference>
<proteinExistence type="predicted"/>
<dbReference type="SUPFAM" id="SSF53756">
    <property type="entry name" value="UDP-Glycosyltransferase/glycogen phosphorylase"/>
    <property type="match status" value="1"/>
</dbReference>
<name>A0ABX4ZMU7_9PROT</name>
<feature type="domain" description="Glycosyl transferase family 1" evidence="2">
    <location>
        <begin position="225"/>
        <end position="345"/>
    </location>
</feature>
<comment type="caution">
    <text evidence="3">The sequence shown here is derived from an EMBL/GenBank/DDBJ whole genome shotgun (WGS) entry which is preliminary data.</text>
</comment>
<dbReference type="PANTHER" id="PTHR46401:SF2">
    <property type="entry name" value="GLYCOSYLTRANSFERASE WBBK-RELATED"/>
    <property type="match status" value="1"/>
</dbReference>
<evidence type="ECO:0000313" key="4">
    <source>
        <dbReference type="Proteomes" id="UP000237218"/>
    </source>
</evidence>
<evidence type="ECO:0000313" key="3">
    <source>
        <dbReference type="EMBL" id="POS63677.1"/>
    </source>
</evidence>
<accession>A0ABX4ZMU7</accession>
<reference evidence="3 4" key="1">
    <citation type="submission" date="2018-02" db="EMBL/GenBank/DDBJ databases">
        <title>Draft genome sequences of four Parasaccharibacter apium strains isolated from honey bees.</title>
        <authorList>
            <person name="Corby-Harris V.L."/>
            <person name="Anderson K.E."/>
        </authorList>
    </citation>
    <scope>NUCLEOTIDE SEQUENCE [LARGE SCALE GENOMIC DNA]</scope>
    <source>
        <strain evidence="3 4">B8</strain>
    </source>
</reference>
<sequence>MTSSQLQPVFILDISRLLSRADCLAPTGIDRVELAYAQYLLEYHEKQLYFASYSLLGRINILPKKISKKFIISLINGWSSGNKTYMAHAYKMALCLKFCFSFIPSSTKIFYPSIYLLLSHHHLTHKNAIQRFLVRTKSYFVPMVHDLIPLEYPEYSRQRELSRHRARIKTVIALAKAVVVPTETVATSLKSFSTKNGQDNTPIWAVPHGINIRNSFKETLSDIYNRPYFIYLSTIEPRKNHLMLLHLWRAMVQKHGEAEVPYLVLVGKRGWENENILDLLDRSPALQNSVKEKNNLSDEEVTALLKRANGLLFPSFTEGYGLPLVEAMYLQVPSICADIPALREVGGDIPYYIDPLDTPNWEIMIDDFKKHGPLWQNQMEKLKTYEPLSWDGSIAQTVENCISLIERNSI</sequence>
<dbReference type="Proteomes" id="UP000237218">
    <property type="component" value="Unassembled WGS sequence"/>
</dbReference>
<dbReference type="Gene3D" id="3.40.50.2000">
    <property type="entry name" value="Glycogen Phosphorylase B"/>
    <property type="match status" value="1"/>
</dbReference>
<dbReference type="Pfam" id="PF00534">
    <property type="entry name" value="Glycos_transf_1"/>
    <property type="match status" value="1"/>
</dbReference>
<gene>
    <name evidence="3" type="ORF">ASQ42_03375</name>
</gene>
<protein>
    <submittedName>
        <fullName evidence="3">Glycosyltransferase family 1 protein</fullName>
    </submittedName>
</protein>